<protein>
    <recommendedName>
        <fullName evidence="3">Phage tail protein</fullName>
    </recommendedName>
</protein>
<organism evidence="1 2">
    <name type="scientific">Sporomusa acidovorans (strain ATCC 49682 / DSM 3132 / Mol)</name>
    <dbReference type="NCBI Taxonomy" id="1123286"/>
    <lineage>
        <taxon>Bacteria</taxon>
        <taxon>Bacillati</taxon>
        <taxon>Bacillota</taxon>
        <taxon>Negativicutes</taxon>
        <taxon>Selenomonadales</taxon>
        <taxon>Sporomusaceae</taxon>
        <taxon>Sporomusa</taxon>
    </lineage>
</organism>
<evidence type="ECO:0000313" key="1">
    <source>
        <dbReference type="EMBL" id="XFO74612.1"/>
    </source>
</evidence>
<keyword evidence="2" id="KW-1185">Reference proteome</keyword>
<gene>
    <name evidence="1" type="ORF">SPACI_047220</name>
</gene>
<dbReference type="InterPro" id="IPR006521">
    <property type="entry name" value="Tail_protein_I"/>
</dbReference>
<name>A0ABZ3J890_SPOA4</name>
<evidence type="ECO:0008006" key="3">
    <source>
        <dbReference type="Google" id="ProtNLM"/>
    </source>
</evidence>
<dbReference type="Pfam" id="PF09684">
    <property type="entry name" value="Tail_P2_I"/>
    <property type="match status" value="1"/>
</dbReference>
<dbReference type="NCBIfam" id="TIGR01634">
    <property type="entry name" value="tail_P2_I"/>
    <property type="match status" value="1"/>
</dbReference>
<reference evidence="1" key="1">
    <citation type="submission" date="2024-05" db="EMBL/GenBank/DDBJ databases">
        <title>Isolation and characterization of Sporomusa carbonis sp. nov., a carboxydotrophic hydrogenogen in the genus of Sporomusa isolated from a charcoal burning pile.</title>
        <authorList>
            <person name="Boeer T."/>
            <person name="Rosenbaum F."/>
            <person name="Eysell L."/>
            <person name="Mueller V."/>
            <person name="Daniel R."/>
            <person name="Poehlein A."/>
        </authorList>
    </citation>
    <scope>NUCLEOTIDE SEQUENCE [LARGE SCALE GENOMIC DNA]</scope>
    <source>
        <strain evidence="1">DSM 3132</strain>
    </source>
</reference>
<dbReference type="EMBL" id="CP155571">
    <property type="protein sequence ID" value="XFO74612.1"/>
    <property type="molecule type" value="Genomic_DNA"/>
</dbReference>
<accession>A0ABZ3J890</accession>
<dbReference type="Proteomes" id="UP000216052">
    <property type="component" value="Chromosome"/>
</dbReference>
<dbReference type="RefSeq" id="WP_093793290.1">
    <property type="nucleotide sequence ID" value="NZ_CP155571.1"/>
</dbReference>
<sequence length="215" mass="23935">MVDIAVIRLIDLVPPSIRDDPEIQAAAAALEGELQAVTAAIPTVLLISRIDELAEDVIDALAWQWHVDFYEPGITLEQKRALVKTSIAQHRKKGTPWAVEQVVKAILKDAVVQEWWEYGGDPGYFRVVRIGGEMIEPSLYERLVNAINTVKNTRSWLEGVSLYRELPGTVYIGGACSSMRTVEIMPAAFRAPNVSKTVYTRGLIYHLKGVEIQHA</sequence>
<proteinExistence type="predicted"/>
<evidence type="ECO:0000313" key="2">
    <source>
        <dbReference type="Proteomes" id="UP000216052"/>
    </source>
</evidence>